<reference evidence="9" key="1">
    <citation type="submission" date="2021-01" db="EMBL/GenBank/DDBJ databases">
        <title>Microvirga sp.</title>
        <authorList>
            <person name="Kim M.K."/>
        </authorList>
    </citation>
    <scope>NUCLEOTIDE SEQUENCE</scope>
    <source>
        <strain evidence="9">5420S-16</strain>
    </source>
</reference>
<dbReference type="GO" id="GO:0022857">
    <property type="term" value="F:transmembrane transporter activity"/>
    <property type="evidence" value="ECO:0007669"/>
    <property type="project" value="InterPro"/>
</dbReference>
<dbReference type="CDD" id="cd17321">
    <property type="entry name" value="MFS_MMR_MDR_like"/>
    <property type="match status" value="1"/>
</dbReference>
<evidence type="ECO:0000256" key="3">
    <source>
        <dbReference type="ARBA" id="ARBA00022475"/>
    </source>
</evidence>
<sequence>MSPATSMQAGQSESLSGRGLGLSLIVIATAQLMLVLDDTIANIALPSIQRELDVSSATLPWIINAYILAFGGLLLFGGRVGDLFGRRRVFRIGLGVFTVASFLGGLGTSAEQLIAARGLQGIGAALTAPNALALIATTFPVGKPRNSAMAIYGAMSALGITIGVLLGGVLTGLLSWRWVFFINIPIGLAVLAGSGVLIEGERHSSKLDMPGALSGTGAVVALTYGITHAGEHGWGNAVTLGSFTVALGLAVLFLTLQARGQHPMLPLGLFRDRNRSGSYASMLFIGAGLMGTFYLLTLYLQQVLLFSPLWTGVASLPFSAGIILGAGISSKLVERLAPRLVAGPGLVVAAFGMAWLSTLTVDSSYAVHILPALFITSFGLGMGAVTMTLTAVHGVAEERAGVASALVNMAQQIGAALGLAVLTTISLSAANARLPGAATALQDGLAANDAAAVARAGEALTYGYTTAFLAGAGMLLIAAIVVIAAVSTRRTQGAGAGAVA</sequence>
<feature type="transmembrane region" description="Helical" evidence="7">
    <location>
        <begin position="467"/>
        <end position="486"/>
    </location>
</feature>
<comment type="caution">
    <text evidence="9">The sequence shown here is derived from an EMBL/GenBank/DDBJ whole genome shotgun (WGS) entry which is preliminary data.</text>
</comment>
<proteinExistence type="predicted"/>
<comment type="subcellular location">
    <subcellularLocation>
        <location evidence="1">Cell membrane</location>
        <topology evidence="1">Multi-pass membrane protein</topology>
    </subcellularLocation>
</comment>
<feature type="transmembrane region" description="Helical" evidence="7">
    <location>
        <begin position="149"/>
        <end position="170"/>
    </location>
</feature>
<dbReference type="EMBL" id="JAEQMY010000045">
    <property type="protein sequence ID" value="MBL0406599.1"/>
    <property type="molecule type" value="Genomic_DNA"/>
</dbReference>
<keyword evidence="3" id="KW-1003">Cell membrane</keyword>
<keyword evidence="4 7" id="KW-0812">Transmembrane</keyword>
<gene>
    <name evidence="9" type="ORF">JKG68_21825</name>
</gene>
<keyword evidence="10" id="KW-1185">Reference proteome</keyword>
<evidence type="ECO:0000256" key="7">
    <source>
        <dbReference type="SAM" id="Phobius"/>
    </source>
</evidence>
<evidence type="ECO:0000256" key="2">
    <source>
        <dbReference type="ARBA" id="ARBA00022448"/>
    </source>
</evidence>
<dbReference type="RefSeq" id="WP_202063464.1">
    <property type="nucleotide sequence ID" value="NZ_JAEQMY010000045.1"/>
</dbReference>
<feature type="transmembrane region" description="Helical" evidence="7">
    <location>
        <begin position="369"/>
        <end position="392"/>
    </location>
</feature>
<dbReference type="PROSITE" id="PS50850">
    <property type="entry name" value="MFS"/>
    <property type="match status" value="1"/>
</dbReference>
<dbReference type="InterPro" id="IPR036259">
    <property type="entry name" value="MFS_trans_sf"/>
</dbReference>
<feature type="transmembrane region" description="Helical" evidence="7">
    <location>
        <begin position="277"/>
        <end position="297"/>
    </location>
</feature>
<feature type="transmembrane region" description="Helical" evidence="7">
    <location>
        <begin position="233"/>
        <end position="256"/>
    </location>
</feature>
<feature type="transmembrane region" description="Helical" evidence="7">
    <location>
        <begin position="20"/>
        <end position="45"/>
    </location>
</feature>
<feature type="transmembrane region" description="Helical" evidence="7">
    <location>
        <begin position="210"/>
        <end position="227"/>
    </location>
</feature>
<organism evidence="9 10">
    <name type="scientific">Microvirga aerilata</name>
    <dbReference type="NCBI Taxonomy" id="670292"/>
    <lineage>
        <taxon>Bacteria</taxon>
        <taxon>Pseudomonadati</taxon>
        <taxon>Pseudomonadota</taxon>
        <taxon>Alphaproteobacteria</taxon>
        <taxon>Hyphomicrobiales</taxon>
        <taxon>Methylobacteriaceae</taxon>
        <taxon>Microvirga</taxon>
    </lineage>
</organism>
<evidence type="ECO:0000256" key="6">
    <source>
        <dbReference type="ARBA" id="ARBA00023136"/>
    </source>
</evidence>
<dbReference type="Pfam" id="PF07690">
    <property type="entry name" value="MFS_1"/>
    <property type="match status" value="1"/>
</dbReference>
<feature type="transmembrane region" description="Helical" evidence="7">
    <location>
        <begin position="176"/>
        <end position="198"/>
    </location>
</feature>
<keyword evidence="2" id="KW-0813">Transport</keyword>
<dbReference type="Proteomes" id="UP000605848">
    <property type="component" value="Unassembled WGS sequence"/>
</dbReference>
<feature type="transmembrane region" description="Helical" evidence="7">
    <location>
        <begin position="89"/>
        <end position="110"/>
    </location>
</feature>
<keyword evidence="6 7" id="KW-0472">Membrane</keyword>
<dbReference type="InterPro" id="IPR011701">
    <property type="entry name" value="MFS"/>
</dbReference>
<name>A0A936ZL28_9HYPH</name>
<keyword evidence="5 7" id="KW-1133">Transmembrane helix</keyword>
<feature type="transmembrane region" description="Helical" evidence="7">
    <location>
        <begin position="57"/>
        <end position="77"/>
    </location>
</feature>
<feature type="transmembrane region" description="Helical" evidence="7">
    <location>
        <begin position="309"/>
        <end position="328"/>
    </location>
</feature>
<dbReference type="NCBIfam" id="TIGR00711">
    <property type="entry name" value="efflux_EmrB"/>
    <property type="match status" value="1"/>
</dbReference>
<dbReference type="InterPro" id="IPR004638">
    <property type="entry name" value="EmrB-like"/>
</dbReference>
<feature type="transmembrane region" description="Helical" evidence="7">
    <location>
        <begin position="122"/>
        <end position="142"/>
    </location>
</feature>
<dbReference type="Gene3D" id="1.20.1250.20">
    <property type="entry name" value="MFS general substrate transporter like domains"/>
    <property type="match status" value="1"/>
</dbReference>
<dbReference type="PANTHER" id="PTHR42718:SF46">
    <property type="entry name" value="BLR6921 PROTEIN"/>
    <property type="match status" value="1"/>
</dbReference>
<dbReference type="InterPro" id="IPR020846">
    <property type="entry name" value="MFS_dom"/>
</dbReference>
<feature type="domain" description="Major facilitator superfamily (MFS) profile" evidence="8">
    <location>
        <begin position="23"/>
        <end position="490"/>
    </location>
</feature>
<feature type="transmembrane region" description="Helical" evidence="7">
    <location>
        <begin position="340"/>
        <end position="357"/>
    </location>
</feature>
<dbReference type="AlphaFoldDB" id="A0A936ZL28"/>
<feature type="transmembrane region" description="Helical" evidence="7">
    <location>
        <begin position="413"/>
        <end position="432"/>
    </location>
</feature>
<dbReference type="SUPFAM" id="SSF103473">
    <property type="entry name" value="MFS general substrate transporter"/>
    <property type="match status" value="1"/>
</dbReference>
<evidence type="ECO:0000256" key="5">
    <source>
        <dbReference type="ARBA" id="ARBA00022989"/>
    </source>
</evidence>
<evidence type="ECO:0000256" key="1">
    <source>
        <dbReference type="ARBA" id="ARBA00004651"/>
    </source>
</evidence>
<accession>A0A936ZL28</accession>
<evidence type="ECO:0000256" key="4">
    <source>
        <dbReference type="ARBA" id="ARBA00022692"/>
    </source>
</evidence>
<dbReference type="PANTHER" id="PTHR42718">
    <property type="entry name" value="MAJOR FACILITATOR SUPERFAMILY MULTIDRUG TRANSPORTER MFSC"/>
    <property type="match status" value="1"/>
</dbReference>
<protein>
    <submittedName>
        <fullName evidence="9">MFS transporter</fullName>
    </submittedName>
</protein>
<evidence type="ECO:0000259" key="8">
    <source>
        <dbReference type="PROSITE" id="PS50850"/>
    </source>
</evidence>
<dbReference type="Gene3D" id="1.20.1720.10">
    <property type="entry name" value="Multidrug resistance protein D"/>
    <property type="match status" value="1"/>
</dbReference>
<evidence type="ECO:0000313" key="10">
    <source>
        <dbReference type="Proteomes" id="UP000605848"/>
    </source>
</evidence>
<evidence type="ECO:0000313" key="9">
    <source>
        <dbReference type="EMBL" id="MBL0406599.1"/>
    </source>
</evidence>
<dbReference type="GO" id="GO:0005886">
    <property type="term" value="C:plasma membrane"/>
    <property type="evidence" value="ECO:0007669"/>
    <property type="project" value="UniProtKB-SubCell"/>
</dbReference>